<sequence>MNFCTSIVSREFCAILYHPQTWAHCRRLQRSLRGLSAGVTLDTDPRDKPRLRAVDLAEKVQKEKLKTHVDPTPVSALQQRVTELKQFTRQLQNVHPNVMAKHLHRSVLYQDKDLVIINKPYGITVRDDSTTNSMSISSVLPILCKMMDGMKVKTDSLLLPCLGLEKEVTGVLLLAQSVKAAEHITYLHRHNQVQRKYWAVVVGKPVPAEGVIDIPIIEREVTRPQPHYKMSLSPLFRMNNGGDGLTKMRAHRQAEPAVTKYKVLDSNSGCSLVELEPLTDVKHQLRVHMAFALACPILGDHKYSHWSKLAPQKLPERVLKKLKLEQSKSRNLPLHLHARELTVQQTPEINLTCPLPKYFFQTVGLLHLTFTDEKHK</sequence>
<evidence type="ECO:0000313" key="13">
    <source>
        <dbReference type="Proteomes" id="UP000261520"/>
    </source>
</evidence>
<reference evidence="12" key="2">
    <citation type="submission" date="2025-09" db="UniProtKB">
        <authorList>
            <consortium name="Ensembl"/>
        </authorList>
    </citation>
    <scope>IDENTIFICATION</scope>
</reference>
<keyword evidence="5" id="KW-0809">Transit peptide</keyword>
<evidence type="ECO:0000256" key="3">
    <source>
        <dbReference type="ARBA" id="ARBA00004173"/>
    </source>
</evidence>
<dbReference type="CDD" id="cd02869">
    <property type="entry name" value="PseudoU_synth_RluA_like"/>
    <property type="match status" value="1"/>
</dbReference>
<dbReference type="AlphaFoldDB" id="A0A3B3ZF25"/>
<dbReference type="PANTHER" id="PTHR21600:SF83">
    <property type="entry name" value="PSEUDOURIDYLATE SYNTHASE RPUSD4, MITOCHONDRIAL"/>
    <property type="match status" value="1"/>
</dbReference>
<comment type="similarity">
    <text evidence="4">Belongs to the pseudouridine synthase RluA family.</text>
</comment>
<evidence type="ECO:0000256" key="2">
    <source>
        <dbReference type="ARBA" id="ARBA00001896"/>
    </source>
</evidence>
<dbReference type="Pfam" id="PF00849">
    <property type="entry name" value="PseudoU_synth_2"/>
    <property type="match status" value="1"/>
</dbReference>
<organism evidence="12 13">
    <name type="scientific">Periophthalmus magnuspinnatus</name>
    <dbReference type="NCBI Taxonomy" id="409849"/>
    <lineage>
        <taxon>Eukaryota</taxon>
        <taxon>Metazoa</taxon>
        <taxon>Chordata</taxon>
        <taxon>Craniata</taxon>
        <taxon>Vertebrata</taxon>
        <taxon>Euteleostomi</taxon>
        <taxon>Actinopterygii</taxon>
        <taxon>Neopterygii</taxon>
        <taxon>Teleostei</taxon>
        <taxon>Neoteleostei</taxon>
        <taxon>Acanthomorphata</taxon>
        <taxon>Gobiaria</taxon>
        <taxon>Gobiiformes</taxon>
        <taxon>Gobioidei</taxon>
        <taxon>Gobiidae</taxon>
        <taxon>Oxudercinae</taxon>
        <taxon>Periophthalmus</taxon>
    </lineage>
</organism>
<protein>
    <recommendedName>
        <fullName evidence="9">Pseudouridylate synthase RPUSD4, mitochondrial</fullName>
    </recommendedName>
    <alternativeName>
        <fullName evidence="10">RNA pseudouridylate synthase domain-containing protein 4</fullName>
    </alternativeName>
</protein>
<dbReference type="SUPFAM" id="SSF55120">
    <property type="entry name" value="Pseudouridine synthase"/>
    <property type="match status" value="1"/>
</dbReference>
<keyword evidence="13" id="KW-1185">Reference proteome</keyword>
<evidence type="ECO:0000256" key="7">
    <source>
        <dbReference type="ARBA" id="ARBA00023235"/>
    </source>
</evidence>
<dbReference type="OrthoDB" id="428658at2759"/>
<dbReference type="RefSeq" id="XP_033821929.1">
    <property type="nucleotide sequence ID" value="XM_033966038.2"/>
</dbReference>
<dbReference type="SMR" id="A0A3B3ZF25"/>
<comment type="catalytic activity">
    <reaction evidence="2">
        <text>uridine in 5S rRNA = pseudouridine in 5S rRNA</text>
        <dbReference type="Rhea" id="RHEA:47036"/>
        <dbReference type="Rhea" id="RHEA-COMP:11730"/>
        <dbReference type="Rhea" id="RHEA-COMP:11731"/>
        <dbReference type="ChEBI" id="CHEBI:65314"/>
        <dbReference type="ChEBI" id="CHEBI:65315"/>
    </reaction>
</comment>
<name>A0A3B3ZF25_9GOBI</name>
<dbReference type="Ensembl" id="ENSPMGT00000003429.1">
    <property type="protein sequence ID" value="ENSPMGP00000003230.1"/>
    <property type="gene ID" value="ENSPMGG00000002806.1"/>
</dbReference>
<dbReference type="PANTHER" id="PTHR21600">
    <property type="entry name" value="MITOCHONDRIAL RNA PSEUDOURIDINE SYNTHASE"/>
    <property type="match status" value="1"/>
</dbReference>
<keyword evidence="7" id="KW-0413">Isomerase</keyword>
<comment type="subcellular location">
    <subcellularLocation>
        <location evidence="3">Mitochondrion</location>
    </subcellularLocation>
</comment>
<dbReference type="FunFam" id="3.30.2350.10:FF:000015">
    <property type="entry name" value="Mitochondrial RNA pseudouridine synthase RPUSD4"/>
    <property type="match status" value="1"/>
</dbReference>
<feature type="domain" description="Pseudouridine synthase RsuA/RluA-like" evidence="11">
    <location>
        <begin position="113"/>
        <end position="290"/>
    </location>
</feature>
<evidence type="ECO:0000256" key="5">
    <source>
        <dbReference type="ARBA" id="ARBA00022946"/>
    </source>
</evidence>
<comment type="catalytic activity">
    <reaction evidence="1">
        <text>a uridine in mRNA = a pseudouridine in mRNA</text>
        <dbReference type="Rhea" id="RHEA:56644"/>
        <dbReference type="Rhea" id="RHEA-COMP:14658"/>
        <dbReference type="Rhea" id="RHEA-COMP:14659"/>
        <dbReference type="ChEBI" id="CHEBI:65314"/>
        <dbReference type="ChEBI" id="CHEBI:65315"/>
    </reaction>
</comment>
<dbReference type="GO" id="GO:0001522">
    <property type="term" value="P:pseudouridine synthesis"/>
    <property type="evidence" value="ECO:0007669"/>
    <property type="project" value="InterPro"/>
</dbReference>
<reference evidence="12" key="1">
    <citation type="submission" date="2025-08" db="UniProtKB">
        <authorList>
            <consortium name="Ensembl"/>
        </authorList>
    </citation>
    <scope>IDENTIFICATION</scope>
</reference>
<evidence type="ECO:0000256" key="10">
    <source>
        <dbReference type="ARBA" id="ARBA00041563"/>
    </source>
</evidence>
<accession>A0A3B3ZF25</accession>
<dbReference type="GO" id="GO:0005739">
    <property type="term" value="C:mitochondrion"/>
    <property type="evidence" value="ECO:0007669"/>
    <property type="project" value="UniProtKB-SubCell"/>
</dbReference>
<dbReference type="STRING" id="409849.ENSPMGP00000003230"/>
<dbReference type="InterPro" id="IPR050188">
    <property type="entry name" value="RluA_PseudoU_synthase"/>
</dbReference>
<evidence type="ECO:0000256" key="1">
    <source>
        <dbReference type="ARBA" id="ARBA00001166"/>
    </source>
</evidence>
<dbReference type="GO" id="GO:0003723">
    <property type="term" value="F:RNA binding"/>
    <property type="evidence" value="ECO:0007669"/>
    <property type="project" value="InterPro"/>
</dbReference>
<evidence type="ECO:0000256" key="6">
    <source>
        <dbReference type="ARBA" id="ARBA00023128"/>
    </source>
</evidence>
<evidence type="ECO:0000259" key="11">
    <source>
        <dbReference type="Pfam" id="PF00849"/>
    </source>
</evidence>
<keyword evidence="6" id="KW-0496">Mitochondrion</keyword>
<proteinExistence type="inferred from homology"/>
<dbReference type="Proteomes" id="UP000261520">
    <property type="component" value="Unplaced"/>
</dbReference>
<evidence type="ECO:0000256" key="4">
    <source>
        <dbReference type="ARBA" id="ARBA00010876"/>
    </source>
</evidence>
<evidence type="ECO:0000313" key="12">
    <source>
        <dbReference type="Ensembl" id="ENSPMGP00000003230.1"/>
    </source>
</evidence>
<dbReference type="Gene3D" id="3.30.2350.10">
    <property type="entry name" value="Pseudouridine synthase"/>
    <property type="match status" value="1"/>
</dbReference>
<dbReference type="InterPro" id="IPR020103">
    <property type="entry name" value="PsdUridine_synth_cat_dom_sf"/>
</dbReference>
<evidence type="ECO:0000256" key="8">
    <source>
        <dbReference type="ARBA" id="ARBA00036943"/>
    </source>
</evidence>
<dbReference type="InterPro" id="IPR006145">
    <property type="entry name" value="PsdUridine_synth_RsuA/RluA"/>
</dbReference>
<dbReference type="GO" id="GO:0009982">
    <property type="term" value="F:pseudouridine synthase activity"/>
    <property type="evidence" value="ECO:0007669"/>
    <property type="project" value="InterPro"/>
</dbReference>
<dbReference type="GeneID" id="117370584"/>
<comment type="catalytic activity">
    <reaction evidence="8">
        <text>a uridine in tRNA = a pseudouridine in tRNA</text>
        <dbReference type="Rhea" id="RHEA:54572"/>
        <dbReference type="Rhea" id="RHEA-COMP:13339"/>
        <dbReference type="Rhea" id="RHEA-COMP:13934"/>
        <dbReference type="ChEBI" id="CHEBI:65314"/>
        <dbReference type="ChEBI" id="CHEBI:65315"/>
    </reaction>
</comment>
<evidence type="ECO:0000256" key="9">
    <source>
        <dbReference type="ARBA" id="ARBA00039953"/>
    </source>
</evidence>